<proteinExistence type="predicted"/>
<evidence type="ECO:0000256" key="1">
    <source>
        <dbReference type="SAM" id="Phobius"/>
    </source>
</evidence>
<feature type="transmembrane region" description="Helical" evidence="1">
    <location>
        <begin position="121"/>
        <end position="139"/>
    </location>
</feature>
<keyword evidence="1" id="KW-1133">Transmembrane helix</keyword>
<accession>A0AA42EJA6</accession>
<feature type="transmembrane region" description="Helical" evidence="1">
    <location>
        <begin position="256"/>
        <end position="278"/>
    </location>
</feature>
<feature type="transmembrane region" description="Helical" evidence="1">
    <location>
        <begin position="316"/>
        <end position="337"/>
    </location>
</feature>
<evidence type="ECO:0000313" key="2">
    <source>
        <dbReference type="EMBL" id="MDD2169197.1"/>
    </source>
</evidence>
<dbReference type="EMBL" id="JAODIR010000110">
    <property type="protein sequence ID" value="MDD2169197.1"/>
    <property type="molecule type" value="Genomic_DNA"/>
</dbReference>
<evidence type="ECO:0000313" key="3">
    <source>
        <dbReference type="Proteomes" id="UP001148834"/>
    </source>
</evidence>
<feature type="transmembrane region" description="Helical" evidence="1">
    <location>
        <begin position="284"/>
        <end position="304"/>
    </location>
</feature>
<feature type="non-terminal residue" evidence="2">
    <location>
        <position position="1"/>
    </location>
</feature>
<feature type="transmembrane region" description="Helical" evidence="1">
    <location>
        <begin position="187"/>
        <end position="211"/>
    </location>
</feature>
<feature type="transmembrane region" description="Helical" evidence="1">
    <location>
        <begin position="90"/>
        <end position="109"/>
    </location>
</feature>
<keyword evidence="1" id="KW-0472">Membrane</keyword>
<feature type="transmembrane region" description="Helical" evidence="1">
    <location>
        <begin position="217"/>
        <end position="236"/>
    </location>
</feature>
<organism evidence="2 3">
    <name type="scientific">Glaesserella parasuis</name>
    <name type="common">Haemophilus parasuis</name>
    <dbReference type="NCBI Taxonomy" id="738"/>
    <lineage>
        <taxon>Bacteria</taxon>
        <taxon>Pseudomonadati</taxon>
        <taxon>Pseudomonadota</taxon>
        <taxon>Gammaproteobacteria</taxon>
        <taxon>Pasteurellales</taxon>
        <taxon>Pasteurellaceae</taxon>
        <taxon>Glaesserella</taxon>
    </lineage>
</organism>
<feature type="transmembrane region" description="Helical" evidence="1">
    <location>
        <begin position="58"/>
        <end position="78"/>
    </location>
</feature>
<comment type="caution">
    <text evidence="2">The sequence shown here is derived from an EMBL/GenBank/DDBJ whole genome shotgun (WGS) entry which is preliminary data.</text>
</comment>
<gene>
    <name evidence="2" type="ORF">N5925_11600</name>
</gene>
<feature type="transmembrane region" description="Helical" evidence="1">
    <location>
        <begin position="25"/>
        <end position="46"/>
    </location>
</feature>
<name>A0AA42EJA6_GLAPU</name>
<protein>
    <submittedName>
        <fullName evidence="2">Uncharacterized protein</fullName>
    </submittedName>
</protein>
<keyword evidence="1" id="KW-0812">Transmembrane</keyword>
<dbReference type="Proteomes" id="UP001148834">
    <property type="component" value="Unassembled WGS sequence"/>
</dbReference>
<feature type="transmembrane region" description="Helical" evidence="1">
    <location>
        <begin position="145"/>
        <end position="167"/>
    </location>
</feature>
<feature type="transmembrane region" description="Helical" evidence="1">
    <location>
        <begin position="343"/>
        <end position="364"/>
    </location>
</feature>
<sequence>LLLSIELPLIAFLMLDSPIDITHNYTVAIAYLMFANAIIYPIAPFVVKNGNNSHSLKWGMAIIISVFFIFNGYVSLFIDNHSVREVSHFLSISLIFIGLKRYLQACLIINKYTLPISQSAFVRVFITCTMSILLLNQELNARYDILVVFSILSGGFVEVILLGCYLYKRNIKLLENKIQVIPHKENISSYLALVLLFASYLASNLLLMIFFKDDEWVTQYWTMIFTLSSLSIYPLLDVDSIFIKIKQDYPSDLYGFCITVSIVTSIFSLIILFVLSTLIKSESLIQYIYTPYFFSSFIITPFLWNVRSIMRIEYILSNQSDITICTIIGAFVLSLSLGRLLNVFSPVILFNMIILAEILIYFLYKWMKKYIKSIVS</sequence>
<dbReference type="AlphaFoldDB" id="A0AA42EJA6"/>
<reference evidence="2" key="1">
    <citation type="submission" date="2022-09" db="EMBL/GenBank/DDBJ databases">
        <title>Molecular characterization of Glaesserella parasuis strains circulating in commercial swine farms using whole-genome sequencing.</title>
        <authorList>
            <person name="Mugabi R."/>
            <person name="Clavijo M."/>
            <person name="Li G."/>
        </authorList>
    </citation>
    <scope>NUCLEOTIDE SEQUENCE</scope>
    <source>
        <strain evidence="2">0435-53</strain>
    </source>
</reference>